<proteinExistence type="predicted"/>
<dbReference type="SUPFAM" id="SSF57625">
    <property type="entry name" value="Invertebrate chitin-binding proteins"/>
    <property type="match status" value="1"/>
</dbReference>
<dbReference type="Proteomes" id="UP000275408">
    <property type="component" value="Unassembled WGS sequence"/>
</dbReference>
<keyword evidence="5" id="KW-0325">Glycoprotein</keyword>
<evidence type="ECO:0000313" key="7">
    <source>
        <dbReference type="EMBL" id="RMX57627.1"/>
    </source>
</evidence>
<protein>
    <recommendedName>
        <fullName evidence="6">Chitin-binding type-2 domain-containing protein</fullName>
    </recommendedName>
</protein>
<keyword evidence="8" id="KW-1185">Reference proteome</keyword>
<feature type="domain" description="Chitin-binding type-2" evidence="6">
    <location>
        <begin position="122"/>
        <end position="180"/>
    </location>
</feature>
<dbReference type="PROSITE" id="PS50940">
    <property type="entry name" value="CHIT_BIND_II"/>
    <property type="match status" value="1"/>
</dbReference>
<dbReference type="PANTHER" id="PTHR23301">
    <property type="entry name" value="CHITIN BINDING PERITROPHIN-A"/>
    <property type="match status" value="1"/>
</dbReference>
<evidence type="ECO:0000313" key="8">
    <source>
        <dbReference type="Proteomes" id="UP000275408"/>
    </source>
</evidence>
<dbReference type="PANTHER" id="PTHR23301:SF0">
    <property type="entry name" value="CHITIN-BINDING TYPE-2 DOMAIN-CONTAINING PROTEIN-RELATED"/>
    <property type="match status" value="1"/>
</dbReference>
<keyword evidence="1" id="KW-0147">Chitin-binding</keyword>
<name>A0A3M6UVH9_POCDA</name>
<sequence>MAAFADLNVPFLDDPRATEKLVAKAVKLGYETIAISKTYIFQNEVDKGKKKGKRKSIICDTKWAKKTGLNTGSVIRPQYCSVNTSIAAQHIRLTNHVKQGNMRLAYSHEQRIDVIVVNRLPTYLSGDRHAAGVHADPNNCFGYIMCDMAGNTHEMSCPAGLKFNPAIFVCDWPNNVECEDAGSEELAG</sequence>
<evidence type="ECO:0000256" key="3">
    <source>
        <dbReference type="ARBA" id="ARBA00022737"/>
    </source>
</evidence>
<dbReference type="InterPro" id="IPR051940">
    <property type="entry name" value="Chitin_bind-dev_reg"/>
</dbReference>
<dbReference type="Gene3D" id="2.170.140.10">
    <property type="entry name" value="Chitin binding domain"/>
    <property type="match status" value="1"/>
</dbReference>
<keyword evidence="3" id="KW-0677">Repeat</keyword>
<evidence type="ECO:0000259" key="6">
    <source>
        <dbReference type="PROSITE" id="PS50940"/>
    </source>
</evidence>
<dbReference type="InterPro" id="IPR002557">
    <property type="entry name" value="Chitin-bd_dom"/>
</dbReference>
<evidence type="ECO:0000256" key="2">
    <source>
        <dbReference type="ARBA" id="ARBA00022729"/>
    </source>
</evidence>
<dbReference type="InterPro" id="IPR036508">
    <property type="entry name" value="Chitin-bd_dom_sf"/>
</dbReference>
<dbReference type="GO" id="GO:0008061">
    <property type="term" value="F:chitin binding"/>
    <property type="evidence" value="ECO:0007669"/>
    <property type="project" value="UniProtKB-KW"/>
</dbReference>
<organism evidence="7 8">
    <name type="scientific">Pocillopora damicornis</name>
    <name type="common">Cauliflower coral</name>
    <name type="synonym">Millepora damicornis</name>
    <dbReference type="NCBI Taxonomy" id="46731"/>
    <lineage>
        <taxon>Eukaryota</taxon>
        <taxon>Metazoa</taxon>
        <taxon>Cnidaria</taxon>
        <taxon>Anthozoa</taxon>
        <taxon>Hexacorallia</taxon>
        <taxon>Scleractinia</taxon>
        <taxon>Astrocoeniina</taxon>
        <taxon>Pocilloporidae</taxon>
        <taxon>Pocillopora</taxon>
    </lineage>
</organism>
<dbReference type="GO" id="GO:0005576">
    <property type="term" value="C:extracellular region"/>
    <property type="evidence" value="ECO:0007669"/>
    <property type="project" value="InterPro"/>
</dbReference>
<dbReference type="EMBL" id="RCHS01000628">
    <property type="protein sequence ID" value="RMX57627.1"/>
    <property type="molecule type" value="Genomic_DNA"/>
</dbReference>
<evidence type="ECO:0000256" key="1">
    <source>
        <dbReference type="ARBA" id="ARBA00022669"/>
    </source>
</evidence>
<dbReference type="Pfam" id="PF01607">
    <property type="entry name" value="CBM_14"/>
    <property type="match status" value="1"/>
</dbReference>
<keyword evidence="4" id="KW-1015">Disulfide bond</keyword>
<dbReference type="SMART" id="SM00494">
    <property type="entry name" value="ChtBD2"/>
    <property type="match status" value="1"/>
</dbReference>
<dbReference type="AlphaFoldDB" id="A0A3M6UVH9"/>
<accession>A0A3M6UVH9</accession>
<comment type="caution">
    <text evidence="7">The sequence shown here is derived from an EMBL/GenBank/DDBJ whole genome shotgun (WGS) entry which is preliminary data.</text>
</comment>
<reference evidence="7 8" key="1">
    <citation type="journal article" date="2018" name="Sci. Rep.">
        <title>Comparative analysis of the Pocillopora damicornis genome highlights role of immune system in coral evolution.</title>
        <authorList>
            <person name="Cunning R."/>
            <person name="Bay R.A."/>
            <person name="Gillette P."/>
            <person name="Baker A.C."/>
            <person name="Traylor-Knowles N."/>
        </authorList>
    </citation>
    <scope>NUCLEOTIDE SEQUENCE [LARGE SCALE GENOMIC DNA]</scope>
    <source>
        <strain evidence="7">RSMAS</strain>
        <tissue evidence="7">Whole animal</tissue>
    </source>
</reference>
<evidence type="ECO:0000256" key="5">
    <source>
        <dbReference type="ARBA" id="ARBA00023180"/>
    </source>
</evidence>
<keyword evidence="2" id="KW-0732">Signal</keyword>
<gene>
    <name evidence="7" type="ORF">pdam_00015724</name>
</gene>
<dbReference type="STRING" id="46731.A0A3M6UVH9"/>
<dbReference type="OrthoDB" id="5946756at2759"/>
<evidence type="ECO:0000256" key="4">
    <source>
        <dbReference type="ARBA" id="ARBA00023157"/>
    </source>
</evidence>